<organism evidence="2 3">
    <name type="scientific">Bartonella apis</name>
    <dbReference type="NCBI Taxonomy" id="1686310"/>
    <lineage>
        <taxon>Bacteria</taxon>
        <taxon>Pseudomonadati</taxon>
        <taxon>Pseudomonadota</taxon>
        <taxon>Alphaproteobacteria</taxon>
        <taxon>Hyphomicrobiales</taxon>
        <taxon>Bartonellaceae</taxon>
        <taxon>Bartonella</taxon>
    </lineage>
</organism>
<evidence type="ECO:0000256" key="1">
    <source>
        <dbReference type="SAM" id="MobiDB-lite"/>
    </source>
</evidence>
<proteinExistence type="predicted"/>
<dbReference type="InterPro" id="IPR029032">
    <property type="entry name" value="AhpD-like"/>
</dbReference>
<comment type="caution">
    <text evidence="2">The sequence shown here is derived from an EMBL/GenBank/DDBJ whole genome shotgun (WGS) entry which is preliminary data.</text>
</comment>
<dbReference type="Proteomes" id="UP000187344">
    <property type="component" value="Unassembled WGS sequence"/>
</dbReference>
<dbReference type="Gene3D" id="1.20.1290.10">
    <property type="entry name" value="AhpD-like"/>
    <property type="match status" value="1"/>
</dbReference>
<dbReference type="EMBL" id="LXYT01000002">
    <property type="protein sequence ID" value="OLY43186.1"/>
    <property type="molecule type" value="Genomic_DNA"/>
</dbReference>
<gene>
    <name evidence="2" type="ORF">PEB0149_006080</name>
</gene>
<dbReference type="RefSeq" id="WP_075870092.1">
    <property type="nucleotide sequence ID" value="NZ_CALYQA010000001.1"/>
</dbReference>
<keyword evidence="3" id="KW-1185">Reference proteome</keyword>
<evidence type="ECO:0000313" key="2">
    <source>
        <dbReference type="EMBL" id="OLY43186.1"/>
    </source>
</evidence>
<evidence type="ECO:0000313" key="3">
    <source>
        <dbReference type="Proteomes" id="UP000187344"/>
    </source>
</evidence>
<reference evidence="2 3" key="1">
    <citation type="submission" date="2016-12" db="EMBL/GenBank/DDBJ databases">
        <title>Comparative genomics of Bartonella apis.</title>
        <authorList>
            <person name="Engel P."/>
        </authorList>
    </citation>
    <scope>NUCLEOTIDE SEQUENCE [LARGE SCALE GENOMIC DNA]</scope>
    <source>
        <strain evidence="2 3">PEB0149</strain>
    </source>
</reference>
<protein>
    <submittedName>
        <fullName evidence="2">CMD domain protein, Avi_7170 family</fullName>
    </submittedName>
</protein>
<name>A0A1R0F8A1_9HYPH</name>
<dbReference type="InterPro" id="IPR023982">
    <property type="entry name" value="CHP04029_CMD-like"/>
</dbReference>
<dbReference type="AlphaFoldDB" id="A0A1R0F8A1"/>
<dbReference type="SUPFAM" id="SSF69118">
    <property type="entry name" value="AhpD-like"/>
    <property type="match status" value="1"/>
</dbReference>
<dbReference type="NCBIfam" id="TIGR04029">
    <property type="entry name" value="CMD_Avi_7170"/>
    <property type="match status" value="1"/>
</dbReference>
<dbReference type="OrthoDB" id="8718286at2"/>
<feature type="region of interest" description="Disordered" evidence="1">
    <location>
        <begin position="91"/>
        <end position="111"/>
    </location>
</feature>
<sequence>MSQLDVIDKLVGSPLELRKRRPITKDQAQKSYEALFLNVKDGDFSLQGRFAIATFVSRLHGFEKAIKFYENELKKLQPDWAEVIQEAADSAKSTGPFGSYPDGPLTKENTSGKTWNADAKVKNFLGEKLAAALTHSHLLVFPPRDCEAHHLEALKQAGWSNDEIVTLSQLVAFLSFQLRLALGLKALAANKKTN</sequence>
<accession>A0A1R0F8A1</accession>